<dbReference type="PROSITE" id="PS00118">
    <property type="entry name" value="PA2_HIS"/>
    <property type="match status" value="1"/>
</dbReference>
<keyword evidence="2" id="KW-0964">Secreted</keyword>
<dbReference type="Ensembl" id="ENSZALT00000006567.1">
    <property type="protein sequence ID" value="ENSZALP00000004340.1"/>
    <property type="gene ID" value="ENSZALG00000004083.1"/>
</dbReference>
<dbReference type="GO" id="GO:0050482">
    <property type="term" value="P:arachidonate secretion"/>
    <property type="evidence" value="ECO:0007669"/>
    <property type="project" value="InterPro"/>
</dbReference>
<dbReference type="SUPFAM" id="SSF48619">
    <property type="entry name" value="Phospholipase A2, PLA2"/>
    <property type="match status" value="1"/>
</dbReference>
<evidence type="ECO:0000256" key="2">
    <source>
        <dbReference type="ARBA" id="ARBA00022525"/>
    </source>
</evidence>
<accession>A0A8D2M9W9</accession>
<evidence type="ECO:0000256" key="1">
    <source>
        <dbReference type="ARBA" id="ARBA00004613"/>
    </source>
</evidence>
<feature type="domain" description="Phospholipase A2-like central" evidence="4">
    <location>
        <begin position="50"/>
        <end position="95"/>
    </location>
</feature>
<sequence length="294" mass="32509">MATACAGHTHGWGGTAHGHTLTHECTRVLKVSVQAPVTRSSLRLIGASAGLFRGPDRCCREHDQCWAQITALQFNYGIRNYRLHTVSHCDCDTRCERYGVVPLARMVQQNQYHPSLPAEERGSPTVQPPGKGRNFSRTGRKELRAKPGRPGTVGSTCTPQLGWPKASGWWGHVLGVPITSPLSSGLGRGCRCTKHLRKCEHQIAPHEVRYQLHNVDSRTLFHCNCMRRCESRRKRPLCAYSWGSEEVGCLPWPARGDMCPPVPAGWHGASTGQGTAATWTWLSWLTASPWTALC</sequence>
<proteinExistence type="predicted"/>
<dbReference type="AlphaFoldDB" id="A0A8D2M9W9"/>
<evidence type="ECO:0000313" key="6">
    <source>
        <dbReference type="Proteomes" id="UP000694413"/>
    </source>
</evidence>
<protein>
    <recommendedName>
        <fullName evidence="4">Phospholipase A2-like central domain-containing protein</fullName>
    </recommendedName>
</protein>
<evidence type="ECO:0000256" key="3">
    <source>
        <dbReference type="SAM" id="MobiDB-lite"/>
    </source>
</evidence>
<dbReference type="InterPro" id="IPR036444">
    <property type="entry name" value="PLipase_A2_dom_sf"/>
</dbReference>
<evidence type="ECO:0000313" key="5">
    <source>
        <dbReference type="Ensembl" id="ENSZALP00000004340.1"/>
    </source>
</evidence>
<dbReference type="InterPro" id="IPR033113">
    <property type="entry name" value="PLA2_histidine"/>
</dbReference>
<dbReference type="GO" id="GO:0006644">
    <property type="term" value="P:phospholipid metabolic process"/>
    <property type="evidence" value="ECO:0007669"/>
    <property type="project" value="InterPro"/>
</dbReference>
<reference evidence="5" key="2">
    <citation type="submission" date="2025-09" db="UniProtKB">
        <authorList>
            <consortium name="Ensembl"/>
        </authorList>
    </citation>
    <scope>IDENTIFICATION</scope>
</reference>
<dbReference type="PANTHER" id="PTHR12253">
    <property type="entry name" value="RH14732P"/>
    <property type="match status" value="1"/>
</dbReference>
<dbReference type="Proteomes" id="UP000694413">
    <property type="component" value="Unassembled WGS sequence"/>
</dbReference>
<dbReference type="Gene3D" id="1.20.90.10">
    <property type="entry name" value="Phospholipase A2 domain"/>
    <property type="match status" value="2"/>
</dbReference>
<dbReference type="GO" id="GO:0004623">
    <property type="term" value="F:phospholipase A2 activity"/>
    <property type="evidence" value="ECO:0007669"/>
    <property type="project" value="InterPro"/>
</dbReference>
<evidence type="ECO:0000259" key="4">
    <source>
        <dbReference type="Pfam" id="PF05826"/>
    </source>
</evidence>
<feature type="region of interest" description="Disordered" evidence="3">
    <location>
        <begin position="113"/>
        <end position="160"/>
    </location>
</feature>
<dbReference type="GO" id="GO:0005576">
    <property type="term" value="C:extracellular region"/>
    <property type="evidence" value="ECO:0007669"/>
    <property type="project" value="UniProtKB-SubCell"/>
</dbReference>
<name>A0A8D2M9W9_ZONAL</name>
<dbReference type="InterPro" id="IPR016090">
    <property type="entry name" value="PLA2-like_dom"/>
</dbReference>
<comment type="subcellular location">
    <subcellularLocation>
        <location evidence="1">Secreted</location>
    </subcellularLocation>
</comment>
<organism evidence="5 6">
    <name type="scientific">Zonotrichia albicollis</name>
    <name type="common">White-throated sparrow</name>
    <name type="synonym">Fringilla albicollis</name>
    <dbReference type="NCBI Taxonomy" id="44394"/>
    <lineage>
        <taxon>Eukaryota</taxon>
        <taxon>Metazoa</taxon>
        <taxon>Chordata</taxon>
        <taxon>Craniata</taxon>
        <taxon>Vertebrata</taxon>
        <taxon>Euteleostomi</taxon>
        <taxon>Archelosauria</taxon>
        <taxon>Archosauria</taxon>
        <taxon>Dinosauria</taxon>
        <taxon>Saurischia</taxon>
        <taxon>Theropoda</taxon>
        <taxon>Coelurosauria</taxon>
        <taxon>Aves</taxon>
        <taxon>Neognathae</taxon>
        <taxon>Neoaves</taxon>
        <taxon>Telluraves</taxon>
        <taxon>Australaves</taxon>
        <taxon>Passeriformes</taxon>
        <taxon>Passerellidae</taxon>
        <taxon>Zonotrichia</taxon>
    </lineage>
</organism>
<reference evidence="5" key="1">
    <citation type="submission" date="2025-08" db="UniProtKB">
        <authorList>
            <consortium name="Ensembl"/>
        </authorList>
    </citation>
    <scope>IDENTIFICATION</scope>
</reference>
<keyword evidence="6" id="KW-1185">Reference proteome</keyword>
<dbReference type="Pfam" id="PF05826">
    <property type="entry name" value="Phospholip_A2_2"/>
    <property type="match status" value="1"/>
</dbReference>